<dbReference type="PROSITE" id="PS51257">
    <property type="entry name" value="PROKAR_LIPOPROTEIN"/>
    <property type="match status" value="1"/>
</dbReference>
<name>A0A1W1C020_9ZZZZ</name>
<accession>A0A1W1C020</accession>
<gene>
    <name evidence="1" type="ORF">MNB_SV-14-1619</name>
</gene>
<reference evidence="1" key="1">
    <citation type="submission" date="2016-10" db="EMBL/GenBank/DDBJ databases">
        <authorList>
            <person name="de Groot N.N."/>
        </authorList>
    </citation>
    <scope>NUCLEOTIDE SEQUENCE</scope>
</reference>
<organism evidence="1">
    <name type="scientific">hydrothermal vent metagenome</name>
    <dbReference type="NCBI Taxonomy" id="652676"/>
    <lineage>
        <taxon>unclassified sequences</taxon>
        <taxon>metagenomes</taxon>
        <taxon>ecological metagenomes</taxon>
    </lineage>
</organism>
<dbReference type="EMBL" id="FPHN01000098">
    <property type="protein sequence ID" value="SFV59093.1"/>
    <property type="molecule type" value="Genomic_DNA"/>
</dbReference>
<sequence length="279" mass="32559">MISIKILTIGLTALLLSSCTKQVTETIKYPTGVERPSLTPYELNVISDKIYQNETGGNPKYLMYWSPNENFASLGIGHFIWYPKNEPKRFDETFPSMIDYYVANKVELPKWLLQARKIGAPWKNREVFERSRKDKQFQQLKTILMNTKALQTQFFFDRVHASIPEIINHVAPKYRKHIVSNYNALVKSRGGLYPLIDYINFKGKGIKATERYNNQGWGLLQVLQNMRPVQAGPSALAEFSRVAYLMLERRVRNSPIEKNEKRWLPGWKKRTDTYRTSIF</sequence>
<dbReference type="AlphaFoldDB" id="A0A1W1C020"/>
<proteinExistence type="predicted"/>
<protein>
    <recommendedName>
        <fullName evidence="2">Lipoprotein</fullName>
    </recommendedName>
</protein>
<evidence type="ECO:0000313" key="1">
    <source>
        <dbReference type="EMBL" id="SFV59093.1"/>
    </source>
</evidence>
<evidence type="ECO:0008006" key="2">
    <source>
        <dbReference type="Google" id="ProtNLM"/>
    </source>
</evidence>